<keyword evidence="1 2" id="KW-0749">Sporulation</keyword>
<protein>
    <recommendedName>
        <fullName evidence="2">Small, acid-soluble spore protein I</fullName>
        <shortName evidence="2">SASP I</shortName>
    </recommendedName>
</protein>
<dbReference type="EMBL" id="OBEK01000002">
    <property type="protein sequence ID" value="SNZ11713.1"/>
    <property type="molecule type" value="Genomic_DNA"/>
</dbReference>
<dbReference type="GO" id="GO:0030436">
    <property type="term" value="P:asexual sporulation"/>
    <property type="evidence" value="ECO:0007669"/>
    <property type="project" value="UniProtKB-UniRule"/>
</dbReference>
<dbReference type="NCBIfam" id="TIGR03092">
    <property type="entry name" value="SASP_sspI"/>
    <property type="match status" value="1"/>
</dbReference>
<dbReference type="Pfam" id="PF14098">
    <property type="entry name" value="SSPI"/>
    <property type="match status" value="1"/>
</dbReference>
<dbReference type="GO" id="GO:0030435">
    <property type="term" value="P:sporulation resulting in formation of a cellular spore"/>
    <property type="evidence" value="ECO:0007669"/>
    <property type="project" value="UniProtKB-KW"/>
</dbReference>
<evidence type="ECO:0000313" key="3">
    <source>
        <dbReference type="EMBL" id="SNZ11713.1"/>
    </source>
</evidence>
<dbReference type="HAMAP" id="MF_00669">
    <property type="entry name" value="SspI"/>
    <property type="match status" value="1"/>
</dbReference>
<dbReference type="STRING" id="586416.GZ22_10655"/>
<accession>A0A285NS01</accession>
<evidence type="ECO:0000313" key="4">
    <source>
        <dbReference type="Proteomes" id="UP000219356"/>
    </source>
</evidence>
<comment type="similarity">
    <text evidence="2">Belongs to the SspI family.</text>
</comment>
<reference evidence="4" key="1">
    <citation type="submission" date="2017-09" db="EMBL/GenBank/DDBJ databases">
        <authorList>
            <person name="Varghese N."/>
            <person name="Submissions S."/>
        </authorList>
    </citation>
    <scope>NUCLEOTIDE SEQUENCE [LARGE SCALE GENOMIC DNA]</scope>
    <source>
        <strain evidence="4">CGMCC 1.8913</strain>
    </source>
</reference>
<dbReference type="Proteomes" id="UP000219356">
    <property type="component" value="Unassembled WGS sequence"/>
</dbReference>
<sequence length="71" mass="7789">MDLDIRRAILANIKGNNEEQLEATITDSIGGREVLLPGLGVLFELIWQHADENEKAEMVDVLAKGVQATQS</sequence>
<dbReference type="AlphaFoldDB" id="A0A285NS01"/>
<proteinExistence type="evidence at transcript level"/>
<dbReference type="RefSeq" id="WP_097041843.1">
    <property type="nucleotide sequence ID" value="NZ_OBEK01000002.1"/>
</dbReference>
<keyword evidence="4" id="KW-1185">Reference proteome</keyword>
<organism evidence="3 4">
    <name type="scientific">Terribacillus aidingensis</name>
    <dbReference type="NCBI Taxonomy" id="586416"/>
    <lineage>
        <taxon>Bacteria</taxon>
        <taxon>Bacillati</taxon>
        <taxon>Bacillota</taxon>
        <taxon>Bacilli</taxon>
        <taxon>Bacillales</taxon>
        <taxon>Bacillaceae</taxon>
        <taxon>Terribacillus</taxon>
    </lineage>
</organism>
<evidence type="ECO:0000256" key="1">
    <source>
        <dbReference type="ARBA" id="ARBA00022969"/>
    </source>
</evidence>
<evidence type="ECO:0000256" key="2">
    <source>
        <dbReference type="HAMAP-Rule" id="MF_00669"/>
    </source>
</evidence>
<comment type="induction">
    <text evidence="2">Expressed only in the forespore compartment of sporulating cells.</text>
</comment>
<dbReference type="InterPro" id="IPR017525">
    <property type="entry name" value="SspI"/>
</dbReference>
<comment type="subcellular location">
    <subcellularLocation>
        <location evidence="2">Spore core</location>
    </subcellularLocation>
</comment>
<dbReference type="OrthoDB" id="2453696at2"/>
<name>A0A285NS01_9BACI</name>
<gene>
    <name evidence="2" type="primary">sspI</name>
    <name evidence="3" type="ORF">SAMN05421503_2126</name>
</gene>